<accession>A0ABS2DI66</accession>
<dbReference type="RefSeq" id="WP_204203534.1">
    <property type="nucleotide sequence ID" value="NZ_JAFELM010000030.1"/>
</dbReference>
<protein>
    <submittedName>
        <fullName evidence="1">Uncharacterized protein</fullName>
    </submittedName>
</protein>
<dbReference type="EMBL" id="JAFELM010000030">
    <property type="protein sequence ID" value="MBM6618175.1"/>
    <property type="molecule type" value="Genomic_DNA"/>
</dbReference>
<sequence length="83" mass="9957">MLLLQWGYTKKYNIKAIFDYCPNSTVIFRQIQDYYFVYIVNWSEPDPIIDRDNLVLMEQLLNKELGTLEAYEKRKSNQSNVLT</sequence>
<evidence type="ECO:0000313" key="1">
    <source>
        <dbReference type="EMBL" id="MBM6618175.1"/>
    </source>
</evidence>
<keyword evidence="2" id="KW-1185">Reference proteome</keyword>
<proteinExistence type="predicted"/>
<reference evidence="1 2" key="1">
    <citation type="submission" date="2021-02" db="EMBL/GenBank/DDBJ databases">
        <title>Bacillus sp. RD4P76, an endophyte from a halophyte.</title>
        <authorList>
            <person name="Sun J.-Q."/>
        </authorList>
    </citation>
    <scope>NUCLEOTIDE SEQUENCE [LARGE SCALE GENOMIC DNA]</scope>
    <source>
        <strain evidence="1 2">RD4P76</strain>
    </source>
</reference>
<name>A0ABS2DI66_9BACI</name>
<evidence type="ECO:0000313" key="2">
    <source>
        <dbReference type="Proteomes" id="UP001518925"/>
    </source>
</evidence>
<dbReference type="Proteomes" id="UP001518925">
    <property type="component" value="Unassembled WGS sequence"/>
</dbReference>
<organism evidence="1 2">
    <name type="scientific">Bacillus suaedaesalsae</name>
    <dbReference type="NCBI Taxonomy" id="2810349"/>
    <lineage>
        <taxon>Bacteria</taxon>
        <taxon>Bacillati</taxon>
        <taxon>Bacillota</taxon>
        <taxon>Bacilli</taxon>
        <taxon>Bacillales</taxon>
        <taxon>Bacillaceae</taxon>
        <taxon>Bacillus</taxon>
    </lineage>
</organism>
<gene>
    <name evidence="1" type="ORF">JR050_10950</name>
</gene>
<comment type="caution">
    <text evidence="1">The sequence shown here is derived from an EMBL/GenBank/DDBJ whole genome shotgun (WGS) entry which is preliminary data.</text>
</comment>